<evidence type="ECO:0000313" key="1">
    <source>
        <dbReference type="EMBL" id="ASV66831.1"/>
    </source>
</evidence>
<evidence type="ECO:0000313" key="2">
    <source>
        <dbReference type="Proteomes" id="UP000215137"/>
    </source>
</evidence>
<dbReference type="Proteomes" id="UP000215137">
    <property type="component" value="Chromosome"/>
</dbReference>
<dbReference type="RefSeq" id="WP_095370406.1">
    <property type="nucleotide sequence ID" value="NZ_CP022983.1"/>
</dbReference>
<dbReference type="OrthoDB" id="1201990at2"/>
<dbReference type="AlphaFoldDB" id="A0A248TF52"/>
<dbReference type="InterPro" id="IPR052922">
    <property type="entry name" value="Cytidylate_Kinase-2"/>
</dbReference>
<dbReference type="InterPro" id="IPR027417">
    <property type="entry name" value="P-loop_NTPase"/>
</dbReference>
<dbReference type="SUPFAM" id="SSF52540">
    <property type="entry name" value="P-loop containing nucleoside triphosphate hydrolases"/>
    <property type="match status" value="1"/>
</dbReference>
<organism evidence="1 2">
    <name type="scientific">Cytobacillus kochii</name>
    <dbReference type="NCBI Taxonomy" id="859143"/>
    <lineage>
        <taxon>Bacteria</taxon>
        <taxon>Bacillati</taxon>
        <taxon>Bacillota</taxon>
        <taxon>Bacilli</taxon>
        <taxon>Bacillales</taxon>
        <taxon>Bacillaceae</taxon>
        <taxon>Cytobacillus</taxon>
    </lineage>
</organism>
<dbReference type="KEGG" id="bko:CKF48_05545"/>
<keyword evidence="2" id="KW-1185">Reference proteome</keyword>
<dbReference type="PANTHER" id="PTHR37816">
    <property type="entry name" value="YALI0E33011P"/>
    <property type="match status" value="1"/>
</dbReference>
<gene>
    <name evidence="1" type="ORF">CKF48_05545</name>
</gene>
<proteinExistence type="predicted"/>
<dbReference type="EMBL" id="CP022983">
    <property type="protein sequence ID" value="ASV66831.1"/>
    <property type="molecule type" value="Genomic_DNA"/>
</dbReference>
<protein>
    <submittedName>
        <fullName evidence="1">Topology modulation protein</fullName>
    </submittedName>
</protein>
<accession>A0A248TF52</accession>
<sequence>MKKIMVIGVSAGVGKSTFARKLSKKLQIDVHHLDTLYWLPNWKESTEERFIHLQQGIIKQPEWIIEGNYTSTFPIRTAAADTIIYLELPLSTCLYRIFKRRIQFHKRSRPDITEGCHEKIDWVFFKFIVTTYYRRKTKMHERFRKYKDTKPNLKIITLRSSKEIAAFLTKGRTLEP</sequence>
<reference evidence="1 2" key="1">
    <citation type="submission" date="2017-08" db="EMBL/GenBank/DDBJ databases">
        <title>Complete Genome Sequence of Bacillus kochii Oregon-R-modENCODE STRAIN BDGP4, isolated from Drosophila melanogaster gut.</title>
        <authorList>
            <person name="Wan K.H."/>
            <person name="Yu C."/>
            <person name="Park S."/>
            <person name="Hammonds A.S."/>
            <person name="Booth B.W."/>
            <person name="Celniker S.E."/>
        </authorList>
    </citation>
    <scope>NUCLEOTIDE SEQUENCE [LARGE SCALE GENOMIC DNA]</scope>
    <source>
        <strain evidence="1 2">BDGP4</strain>
    </source>
</reference>
<name>A0A248TF52_9BACI</name>
<dbReference type="PANTHER" id="PTHR37816:SF3">
    <property type="entry name" value="MODULATES DNA TOPOLOGY"/>
    <property type="match status" value="1"/>
</dbReference>
<dbReference type="Gene3D" id="3.40.50.300">
    <property type="entry name" value="P-loop containing nucleotide triphosphate hydrolases"/>
    <property type="match status" value="1"/>
</dbReference>